<dbReference type="STRING" id="1287727.SAMN05443999_103236"/>
<dbReference type="SUPFAM" id="SSF51556">
    <property type="entry name" value="Metallo-dependent hydrolases"/>
    <property type="match status" value="1"/>
</dbReference>
<evidence type="ECO:0000256" key="2">
    <source>
        <dbReference type="ARBA" id="ARBA00006745"/>
    </source>
</evidence>
<dbReference type="NCBIfam" id="TIGR02967">
    <property type="entry name" value="guan_deamin"/>
    <property type="match status" value="1"/>
</dbReference>
<dbReference type="Pfam" id="PF22039">
    <property type="entry name" value="HUTI_composite_bact"/>
    <property type="match status" value="1"/>
</dbReference>
<dbReference type="InterPro" id="IPR051607">
    <property type="entry name" value="Metallo-dep_hydrolases"/>
</dbReference>
<evidence type="ECO:0000256" key="1">
    <source>
        <dbReference type="ARBA" id="ARBA00004984"/>
    </source>
</evidence>
<sequence length="457" mass="49439">MIYPGDPSPYPASRANFRQIGPMSPDTLLTGRILGFDRSPFDAGDPASAARLHEAVLIRGGRIVALGTAHALRAQAPQVARVDMGDALITAGFVDAHVHYPQTAIIASWGKRLIDWLNSYTFPEEMRFADPAYARRIADRYLDLTLANGTTTVASYCTIHPASVDAFFEAAQARGLRAVAGKTCMDRNAPEGLRDTAQSAYDDSKTLLRRWHGVDRLSYAITPRFSPTSTPDQLSALGALWSEHPDCLMQTHLSEQTDEIAWVRSLYPEVRDYLDTYEAHGLLGARGLYGHAIHLTSRERDRLREVGAALIHCPTSNTFIGSGLFDLAARMAEGQRVGLATDTGGGSSFSMLRTMAAAYEIGQLTGTALHPAQLLWLATAGSAQTLHMGHLIGNIAPGMEADLVALDLASTPAIAQRSARAGDIWEALFPTLMMGDDRTIARVWVAGTAFSPCHPRA</sequence>
<protein>
    <recommendedName>
        <fullName evidence="3 7">Guanine deaminase</fullName>
        <shortName evidence="8">Guanase</shortName>
        <ecNumber evidence="3 7">3.5.4.3</ecNumber>
    </recommendedName>
    <alternativeName>
        <fullName evidence="8">Guanine aminohydrolase</fullName>
    </alternativeName>
</protein>
<keyword evidence="12" id="KW-1185">Reference proteome</keyword>
<dbReference type="AlphaFoldDB" id="A0A1H7M8D9"/>
<feature type="domain" description="Aminodeoxyfutalosine deaminase/Imidazolonepropionase-like composite" evidence="10">
    <location>
        <begin position="55"/>
        <end position="78"/>
    </location>
</feature>
<dbReference type="InterPro" id="IPR011059">
    <property type="entry name" value="Metal-dep_hydrolase_composite"/>
</dbReference>
<dbReference type="SUPFAM" id="SSF51338">
    <property type="entry name" value="Composite domain of metallo-dependent hydrolases"/>
    <property type="match status" value="1"/>
</dbReference>
<dbReference type="PANTHER" id="PTHR11271:SF6">
    <property type="entry name" value="GUANINE DEAMINASE"/>
    <property type="match status" value="1"/>
</dbReference>
<dbReference type="EC" id="3.5.4.3" evidence="3 7"/>
<accession>A0A1H7M8D9</accession>
<dbReference type="InterPro" id="IPR054418">
    <property type="entry name" value="MQNX/HUTI_composite_N"/>
</dbReference>
<dbReference type="FunFam" id="3.20.20.140:FF:000022">
    <property type="entry name" value="Guanine deaminase"/>
    <property type="match status" value="1"/>
</dbReference>
<dbReference type="InterPro" id="IPR032466">
    <property type="entry name" value="Metal_Hydrolase"/>
</dbReference>
<dbReference type="UniPathway" id="UPA00603">
    <property type="reaction ID" value="UER00660"/>
</dbReference>
<dbReference type="Proteomes" id="UP000199582">
    <property type="component" value="Unassembled WGS sequence"/>
</dbReference>
<evidence type="ECO:0000256" key="5">
    <source>
        <dbReference type="ARBA" id="ARBA00022801"/>
    </source>
</evidence>
<comment type="cofactor">
    <cofactor evidence="8">
        <name>Zn(2+)</name>
        <dbReference type="ChEBI" id="CHEBI:29105"/>
    </cofactor>
    <text evidence="8">Binds 1 zinc ion per subunit.</text>
</comment>
<comment type="catalytic activity">
    <reaction evidence="8">
        <text>guanine + H2O + H(+) = xanthine + NH4(+)</text>
        <dbReference type="Rhea" id="RHEA:14665"/>
        <dbReference type="ChEBI" id="CHEBI:15377"/>
        <dbReference type="ChEBI" id="CHEBI:15378"/>
        <dbReference type="ChEBI" id="CHEBI:16235"/>
        <dbReference type="ChEBI" id="CHEBI:17712"/>
        <dbReference type="ChEBI" id="CHEBI:28938"/>
        <dbReference type="EC" id="3.5.4.3"/>
    </reaction>
</comment>
<comment type="similarity">
    <text evidence="2 8">Belongs to the metallo-dependent hydrolases superfamily. ATZ/TRZ family.</text>
</comment>
<gene>
    <name evidence="11" type="ORF">SAMN05443999_103236</name>
</gene>
<comment type="function">
    <text evidence="8">Catalyzes the hydrolytic deamination of guanine, producing xanthine and ammonia.</text>
</comment>
<dbReference type="Gene3D" id="3.20.20.140">
    <property type="entry name" value="Metal-dependent hydrolases"/>
    <property type="match status" value="1"/>
</dbReference>
<evidence type="ECO:0000313" key="11">
    <source>
        <dbReference type="EMBL" id="SEL07463.1"/>
    </source>
</evidence>
<dbReference type="Gene3D" id="2.30.40.10">
    <property type="entry name" value="Urease, subunit C, domain 1"/>
    <property type="match status" value="1"/>
</dbReference>
<dbReference type="InterPro" id="IPR006680">
    <property type="entry name" value="Amidohydro-rel"/>
</dbReference>
<evidence type="ECO:0000256" key="7">
    <source>
        <dbReference type="NCBIfam" id="TIGR02967"/>
    </source>
</evidence>
<evidence type="ECO:0000259" key="10">
    <source>
        <dbReference type="Pfam" id="PF22039"/>
    </source>
</evidence>
<comment type="pathway">
    <text evidence="1 8">Purine metabolism; guanine degradation; xanthine from guanine: step 1/1.</text>
</comment>
<evidence type="ECO:0000313" key="12">
    <source>
        <dbReference type="Proteomes" id="UP000199582"/>
    </source>
</evidence>
<dbReference type="GO" id="GO:0005829">
    <property type="term" value="C:cytosol"/>
    <property type="evidence" value="ECO:0007669"/>
    <property type="project" value="TreeGrafter"/>
</dbReference>
<evidence type="ECO:0000256" key="4">
    <source>
        <dbReference type="ARBA" id="ARBA00022723"/>
    </source>
</evidence>
<proteinExistence type="inferred from homology"/>
<name>A0A1H7M8D9_9RHOB</name>
<keyword evidence="5 8" id="KW-0378">Hydrolase</keyword>
<dbReference type="CDD" id="cd01303">
    <property type="entry name" value="GDEase"/>
    <property type="match status" value="1"/>
</dbReference>
<feature type="domain" description="Amidohydrolase-related" evidence="9">
    <location>
        <begin position="89"/>
        <end position="448"/>
    </location>
</feature>
<evidence type="ECO:0000259" key="9">
    <source>
        <dbReference type="Pfam" id="PF01979"/>
    </source>
</evidence>
<dbReference type="GO" id="GO:0006147">
    <property type="term" value="P:guanine catabolic process"/>
    <property type="evidence" value="ECO:0007669"/>
    <property type="project" value="UniProtKB-UniRule"/>
</dbReference>
<dbReference type="Pfam" id="PF01979">
    <property type="entry name" value="Amidohydro_1"/>
    <property type="match status" value="1"/>
</dbReference>
<dbReference type="EMBL" id="FOAG01000003">
    <property type="protein sequence ID" value="SEL07463.1"/>
    <property type="molecule type" value="Genomic_DNA"/>
</dbReference>
<dbReference type="GO" id="GO:0008892">
    <property type="term" value="F:guanine deaminase activity"/>
    <property type="evidence" value="ECO:0007669"/>
    <property type="project" value="UniProtKB-UniRule"/>
</dbReference>
<dbReference type="GO" id="GO:0008270">
    <property type="term" value="F:zinc ion binding"/>
    <property type="evidence" value="ECO:0007669"/>
    <property type="project" value="UniProtKB-UniRule"/>
</dbReference>
<evidence type="ECO:0000256" key="8">
    <source>
        <dbReference type="RuleBase" id="RU366009"/>
    </source>
</evidence>
<organism evidence="11 12">
    <name type="scientific">Roseovarius azorensis</name>
    <dbReference type="NCBI Taxonomy" id="1287727"/>
    <lineage>
        <taxon>Bacteria</taxon>
        <taxon>Pseudomonadati</taxon>
        <taxon>Pseudomonadota</taxon>
        <taxon>Alphaproteobacteria</taxon>
        <taxon>Rhodobacterales</taxon>
        <taxon>Roseobacteraceae</taxon>
        <taxon>Roseovarius</taxon>
    </lineage>
</organism>
<dbReference type="NCBIfam" id="NF006679">
    <property type="entry name" value="PRK09228.1"/>
    <property type="match status" value="1"/>
</dbReference>
<evidence type="ECO:0000256" key="3">
    <source>
        <dbReference type="ARBA" id="ARBA00012781"/>
    </source>
</evidence>
<evidence type="ECO:0000256" key="6">
    <source>
        <dbReference type="ARBA" id="ARBA00022833"/>
    </source>
</evidence>
<dbReference type="PANTHER" id="PTHR11271">
    <property type="entry name" value="GUANINE DEAMINASE"/>
    <property type="match status" value="1"/>
</dbReference>
<keyword evidence="4 8" id="KW-0479">Metal-binding</keyword>
<dbReference type="InterPro" id="IPR014311">
    <property type="entry name" value="Guanine_deaminase"/>
</dbReference>
<reference evidence="11 12" key="1">
    <citation type="submission" date="2016-10" db="EMBL/GenBank/DDBJ databases">
        <authorList>
            <person name="de Groot N.N."/>
        </authorList>
    </citation>
    <scope>NUCLEOTIDE SEQUENCE [LARGE SCALE GENOMIC DNA]</scope>
    <source>
        <strain evidence="11 12">DSM 100674</strain>
    </source>
</reference>
<keyword evidence="6 8" id="KW-0862">Zinc</keyword>